<dbReference type="EMBL" id="CAJOAZ010029825">
    <property type="protein sequence ID" value="CAF4428406.1"/>
    <property type="molecule type" value="Genomic_DNA"/>
</dbReference>
<gene>
    <name evidence="1" type="ORF">OXD698_LOCUS53076</name>
</gene>
<dbReference type="AlphaFoldDB" id="A0A820QXJ6"/>
<evidence type="ECO:0000313" key="1">
    <source>
        <dbReference type="EMBL" id="CAF4428406.1"/>
    </source>
</evidence>
<organism evidence="1 2">
    <name type="scientific">Adineta steineri</name>
    <dbReference type="NCBI Taxonomy" id="433720"/>
    <lineage>
        <taxon>Eukaryota</taxon>
        <taxon>Metazoa</taxon>
        <taxon>Spiralia</taxon>
        <taxon>Gnathifera</taxon>
        <taxon>Rotifera</taxon>
        <taxon>Eurotatoria</taxon>
        <taxon>Bdelloidea</taxon>
        <taxon>Adinetida</taxon>
        <taxon>Adinetidae</taxon>
        <taxon>Adineta</taxon>
    </lineage>
</organism>
<dbReference type="Proteomes" id="UP000663844">
    <property type="component" value="Unassembled WGS sequence"/>
</dbReference>
<feature type="non-terminal residue" evidence="1">
    <location>
        <position position="139"/>
    </location>
</feature>
<name>A0A820QXJ6_9BILA</name>
<accession>A0A820QXJ6</accession>
<comment type="caution">
    <text evidence="1">The sequence shown here is derived from an EMBL/GenBank/DDBJ whole genome shotgun (WGS) entry which is preliminary data.</text>
</comment>
<sequence length="139" mass="16378">KCHDRQKLDHIIKFRHAVTFTDSGIVQYFDLNQKTNFIENQMKNIQRINNYIKAQSWKSLSSGIIPSEILHWIRTVQPVHRCSPIIFESILLHGHVMSRSHMENLKKPEFVANSVLQHSRIRSIENLKEKTCAELARKY</sequence>
<reference evidence="1" key="1">
    <citation type="submission" date="2021-02" db="EMBL/GenBank/DDBJ databases">
        <authorList>
            <person name="Nowell W R."/>
        </authorList>
    </citation>
    <scope>NUCLEOTIDE SEQUENCE</scope>
</reference>
<evidence type="ECO:0000313" key="2">
    <source>
        <dbReference type="Proteomes" id="UP000663844"/>
    </source>
</evidence>
<protein>
    <submittedName>
        <fullName evidence="1">Uncharacterized protein</fullName>
    </submittedName>
</protein>
<feature type="non-terminal residue" evidence="1">
    <location>
        <position position="1"/>
    </location>
</feature>
<proteinExistence type="predicted"/>